<evidence type="ECO:0000256" key="10">
    <source>
        <dbReference type="ARBA" id="ARBA00022857"/>
    </source>
</evidence>
<dbReference type="EMBL" id="NRGR01000016">
    <property type="protein sequence ID" value="PCC39150.1"/>
    <property type="molecule type" value="Genomic_DNA"/>
</dbReference>
<dbReference type="Gene3D" id="3.30.465.10">
    <property type="match status" value="1"/>
</dbReference>
<evidence type="ECO:0000256" key="9">
    <source>
        <dbReference type="ARBA" id="ARBA00022827"/>
    </source>
</evidence>
<keyword evidence="8 17" id="KW-0285">Flavoprotein</keyword>
<evidence type="ECO:0000256" key="3">
    <source>
        <dbReference type="ARBA" id="ARBA00004496"/>
    </source>
</evidence>
<dbReference type="SUPFAM" id="SSF56194">
    <property type="entry name" value="Uridine diphospho-N-Acetylenolpyruvylglucosamine reductase, MurB, C-terminal domain"/>
    <property type="match status" value="1"/>
</dbReference>
<gene>
    <name evidence="17" type="primary">murB</name>
    <name evidence="19" type="ORF">CIK66_09715</name>
</gene>
<dbReference type="InterPro" id="IPR003170">
    <property type="entry name" value="MurB"/>
</dbReference>
<feature type="active site" evidence="17">
    <location>
        <position position="367"/>
    </location>
</feature>
<comment type="cofactor">
    <cofactor evidence="1 17">
        <name>FAD</name>
        <dbReference type="ChEBI" id="CHEBI:57692"/>
    </cofactor>
</comment>
<dbReference type="NCBIfam" id="NF010478">
    <property type="entry name" value="PRK13903.1"/>
    <property type="match status" value="1"/>
</dbReference>
<evidence type="ECO:0000256" key="7">
    <source>
        <dbReference type="ARBA" id="ARBA00022618"/>
    </source>
</evidence>
<dbReference type="GO" id="GO:0051301">
    <property type="term" value="P:cell division"/>
    <property type="evidence" value="ECO:0007669"/>
    <property type="project" value="UniProtKB-KW"/>
</dbReference>
<keyword evidence="7 17" id="KW-0132">Cell division</keyword>
<evidence type="ECO:0000313" key="20">
    <source>
        <dbReference type="Proteomes" id="UP000218598"/>
    </source>
</evidence>
<comment type="pathway">
    <text evidence="4 17">Cell wall biogenesis; peptidoglycan biosynthesis.</text>
</comment>
<reference evidence="19 20" key="1">
    <citation type="journal article" date="2017" name="Elife">
        <title>Extensive horizontal gene transfer in cheese-associated bacteria.</title>
        <authorList>
            <person name="Bonham K.S."/>
            <person name="Wolfe B.E."/>
            <person name="Dutton R.J."/>
        </authorList>
    </citation>
    <scope>NUCLEOTIDE SEQUENCE [LARGE SCALE GENOMIC DNA]</scope>
    <source>
        <strain evidence="19 20">341_9</strain>
    </source>
</reference>
<evidence type="ECO:0000256" key="5">
    <source>
        <dbReference type="ARBA" id="ARBA00010485"/>
    </source>
</evidence>
<dbReference type="EC" id="1.3.1.98" evidence="17"/>
<proteinExistence type="inferred from homology"/>
<evidence type="ECO:0000256" key="17">
    <source>
        <dbReference type="HAMAP-Rule" id="MF_00037"/>
    </source>
</evidence>
<evidence type="ECO:0000256" key="15">
    <source>
        <dbReference type="ARBA" id="ARBA00023316"/>
    </source>
</evidence>
<accession>A0A2A3YIK1</accession>
<comment type="function">
    <text evidence="2 17">Cell wall formation.</text>
</comment>
<dbReference type="Gene3D" id="3.90.78.10">
    <property type="entry name" value="UDP-N-acetylenolpyruvoylglucosamine reductase, C-terminal domain"/>
    <property type="match status" value="1"/>
</dbReference>
<evidence type="ECO:0000256" key="1">
    <source>
        <dbReference type="ARBA" id="ARBA00001974"/>
    </source>
</evidence>
<evidence type="ECO:0000256" key="14">
    <source>
        <dbReference type="ARBA" id="ARBA00023306"/>
    </source>
</evidence>
<evidence type="ECO:0000256" key="16">
    <source>
        <dbReference type="ARBA" id="ARBA00048914"/>
    </source>
</evidence>
<keyword evidence="12 17" id="KW-0573">Peptidoglycan synthesis</keyword>
<organism evidence="19 20">
    <name type="scientific">Brachybacterium alimentarium</name>
    <dbReference type="NCBI Taxonomy" id="47845"/>
    <lineage>
        <taxon>Bacteria</taxon>
        <taxon>Bacillati</taxon>
        <taxon>Actinomycetota</taxon>
        <taxon>Actinomycetes</taxon>
        <taxon>Micrococcales</taxon>
        <taxon>Dermabacteraceae</taxon>
        <taxon>Brachybacterium</taxon>
    </lineage>
</organism>
<comment type="subcellular location">
    <subcellularLocation>
        <location evidence="3 17">Cytoplasm</location>
    </subcellularLocation>
</comment>
<evidence type="ECO:0000313" key="19">
    <source>
        <dbReference type="EMBL" id="PCC39150.1"/>
    </source>
</evidence>
<evidence type="ECO:0000256" key="6">
    <source>
        <dbReference type="ARBA" id="ARBA00022490"/>
    </source>
</evidence>
<dbReference type="InterPro" id="IPR016169">
    <property type="entry name" value="FAD-bd_PCMH_sub2"/>
</dbReference>
<dbReference type="Proteomes" id="UP000218598">
    <property type="component" value="Unassembled WGS sequence"/>
</dbReference>
<dbReference type="PROSITE" id="PS51387">
    <property type="entry name" value="FAD_PCMH"/>
    <property type="match status" value="1"/>
</dbReference>
<keyword evidence="15 17" id="KW-0961">Cell wall biogenesis/degradation</keyword>
<keyword evidence="11 17" id="KW-0133">Cell shape</keyword>
<comment type="caution">
    <text evidence="19">The sequence shown here is derived from an EMBL/GenBank/DDBJ whole genome shotgun (WGS) entry which is preliminary data.</text>
</comment>
<comment type="similarity">
    <text evidence="5 17">Belongs to the MurB family.</text>
</comment>
<dbReference type="PANTHER" id="PTHR21071">
    <property type="entry name" value="UDP-N-ACETYLENOLPYRUVOYLGLUCOSAMINE REDUCTASE"/>
    <property type="match status" value="1"/>
</dbReference>
<dbReference type="Gene3D" id="3.30.43.10">
    <property type="entry name" value="Uridine Diphospho-n-acetylenolpyruvylglucosamine Reductase, domain 2"/>
    <property type="match status" value="1"/>
</dbReference>
<dbReference type="GO" id="GO:0005829">
    <property type="term" value="C:cytosol"/>
    <property type="evidence" value="ECO:0007669"/>
    <property type="project" value="TreeGrafter"/>
</dbReference>
<keyword evidence="20" id="KW-1185">Reference proteome</keyword>
<sequence length="375" mass="39752">MKLSDLTTLRVGGPIGTLVEARSDQEVIDAVRAADEAGRPLLVLGGGSNLVASDEPFDGTVVLLRDPEEPPLLDATCEVGASGEPDGIPVDPADLSPLDPTCGGAIVEYFAGVSWDRAVRYAIARDMVGIEALSGIPGTVGATPIQNVGAYGQEVSSTISRVRTWDRERSAVRTFFAADCDFSYRDSVFKRTRYSGDVPSATGRYVVLSVTFQHTIGSLSAPIRYAQLADALGVEVGDRAPMREVREAVLAIRGAKGMVLDPADHDTWSAGSFFTNPILEADDAASLPEGAPRYDAGQGRVKTSAAWLISHSGIERGHAVGERASLSTKHSLALTNRGGAGSQDIIDLARDVQRRVDESYGIHLVPEPVRLGIDL</sequence>
<evidence type="ECO:0000256" key="4">
    <source>
        <dbReference type="ARBA" id="ARBA00004752"/>
    </source>
</evidence>
<evidence type="ECO:0000256" key="2">
    <source>
        <dbReference type="ARBA" id="ARBA00003921"/>
    </source>
</evidence>
<name>A0A2A3YIK1_9MICO</name>
<protein>
    <recommendedName>
        <fullName evidence="17">UDP-N-acetylenolpyruvoylglucosamine reductase</fullName>
        <ecNumber evidence="17">1.3.1.98</ecNumber>
    </recommendedName>
    <alternativeName>
        <fullName evidence="17">UDP-N-acetylmuramate dehydrogenase</fullName>
    </alternativeName>
</protein>
<dbReference type="PANTHER" id="PTHR21071:SF4">
    <property type="entry name" value="UDP-N-ACETYLENOLPYRUVOYLGLUCOSAMINE REDUCTASE"/>
    <property type="match status" value="1"/>
</dbReference>
<dbReference type="GeneID" id="95326008"/>
<dbReference type="HAMAP" id="MF_00037">
    <property type="entry name" value="MurB"/>
    <property type="match status" value="1"/>
</dbReference>
<keyword evidence="14 17" id="KW-0131">Cell cycle</keyword>
<dbReference type="InterPro" id="IPR016167">
    <property type="entry name" value="FAD-bd_PCMH_sub1"/>
</dbReference>
<dbReference type="Pfam" id="PF01565">
    <property type="entry name" value="FAD_binding_4"/>
    <property type="match status" value="2"/>
</dbReference>
<feature type="domain" description="FAD-binding PCMH-type" evidence="18">
    <location>
        <begin position="11"/>
        <end position="217"/>
    </location>
</feature>
<dbReference type="InterPro" id="IPR006094">
    <property type="entry name" value="Oxid_FAD_bind_N"/>
</dbReference>
<feature type="active site" evidence="17">
    <location>
        <position position="185"/>
    </location>
</feature>
<dbReference type="Pfam" id="PF02873">
    <property type="entry name" value="MurB_C"/>
    <property type="match status" value="1"/>
</dbReference>
<comment type="catalytic activity">
    <reaction evidence="16 17">
        <text>UDP-N-acetyl-alpha-D-muramate + NADP(+) = UDP-N-acetyl-3-O-(1-carboxyvinyl)-alpha-D-glucosamine + NADPH + H(+)</text>
        <dbReference type="Rhea" id="RHEA:12248"/>
        <dbReference type="ChEBI" id="CHEBI:15378"/>
        <dbReference type="ChEBI" id="CHEBI:57783"/>
        <dbReference type="ChEBI" id="CHEBI:58349"/>
        <dbReference type="ChEBI" id="CHEBI:68483"/>
        <dbReference type="ChEBI" id="CHEBI:70757"/>
        <dbReference type="EC" id="1.3.1.98"/>
    </reaction>
</comment>
<dbReference type="SUPFAM" id="SSF56176">
    <property type="entry name" value="FAD-binding/transporter-associated domain-like"/>
    <property type="match status" value="1"/>
</dbReference>
<evidence type="ECO:0000259" key="18">
    <source>
        <dbReference type="PROSITE" id="PS51387"/>
    </source>
</evidence>
<dbReference type="UniPathway" id="UPA00219"/>
<dbReference type="InterPro" id="IPR036318">
    <property type="entry name" value="FAD-bd_PCMH-like_sf"/>
</dbReference>
<keyword evidence="13 17" id="KW-0560">Oxidoreductase</keyword>
<dbReference type="GO" id="GO:0071555">
    <property type="term" value="P:cell wall organization"/>
    <property type="evidence" value="ECO:0007669"/>
    <property type="project" value="UniProtKB-KW"/>
</dbReference>
<dbReference type="GO" id="GO:0008762">
    <property type="term" value="F:UDP-N-acetylmuramate dehydrogenase activity"/>
    <property type="evidence" value="ECO:0007669"/>
    <property type="project" value="UniProtKB-UniRule"/>
</dbReference>
<evidence type="ECO:0000256" key="8">
    <source>
        <dbReference type="ARBA" id="ARBA00022630"/>
    </source>
</evidence>
<dbReference type="AlphaFoldDB" id="A0A2A3YIK1"/>
<dbReference type="InterPro" id="IPR036635">
    <property type="entry name" value="MurB_C_sf"/>
</dbReference>
<dbReference type="GO" id="GO:0071949">
    <property type="term" value="F:FAD binding"/>
    <property type="evidence" value="ECO:0007669"/>
    <property type="project" value="InterPro"/>
</dbReference>
<keyword evidence="9 17" id="KW-0274">FAD</keyword>
<dbReference type="GO" id="GO:0008360">
    <property type="term" value="P:regulation of cell shape"/>
    <property type="evidence" value="ECO:0007669"/>
    <property type="project" value="UniProtKB-KW"/>
</dbReference>
<dbReference type="GO" id="GO:0009252">
    <property type="term" value="P:peptidoglycan biosynthetic process"/>
    <property type="evidence" value="ECO:0007669"/>
    <property type="project" value="UniProtKB-UniRule"/>
</dbReference>
<evidence type="ECO:0000256" key="11">
    <source>
        <dbReference type="ARBA" id="ARBA00022960"/>
    </source>
</evidence>
<feature type="active site" description="Proton donor" evidence="17">
    <location>
        <position position="272"/>
    </location>
</feature>
<dbReference type="InterPro" id="IPR016166">
    <property type="entry name" value="FAD-bd_PCMH"/>
</dbReference>
<dbReference type="OrthoDB" id="9804753at2"/>
<dbReference type="RefSeq" id="WP_096163408.1">
    <property type="nucleotide sequence ID" value="NZ_BAAAIQ010000009.1"/>
</dbReference>
<evidence type="ECO:0000256" key="12">
    <source>
        <dbReference type="ARBA" id="ARBA00022984"/>
    </source>
</evidence>
<evidence type="ECO:0000256" key="13">
    <source>
        <dbReference type="ARBA" id="ARBA00023002"/>
    </source>
</evidence>
<keyword evidence="6 17" id="KW-0963">Cytoplasm</keyword>
<dbReference type="InterPro" id="IPR011601">
    <property type="entry name" value="MurB_C"/>
</dbReference>
<keyword evidence="10 17" id="KW-0521">NADP</keyword>